<feature type="region of interest" description="Disordered" evidence="1">
    <location>
        <begin position="1"/>
        <end position="54"/>
    </location>
</feature>
<dbReference type="HOGENOM" id="CLU_2630423_0_0_5"/>
<dbReference type="Proteomes" id="UP000019849">
    <property type="component" value="Unassembled WGS sequence"/>
</dbReference>
<name>A0A011U923_9HYPH</name>
<protein>
    <submittedName>
        <fullName evidence="2">Uncharacterized protein</fullName>
    </submittedName>
</protein>
<comment type="caution">
    <text evidence="2">The sequence shown here is derived from an EMBL/GenBank/DDBJ whole genome shotgun (WGS) entry which is preliminary data.</text>
</comment>
<reference evidence="2 3" key="1">
    <citation type="submission" date="2014-02" db="EMBL/GenBank/DDBJ databases">
        <title>Aquamicrobium defluvii Genome sequencing.</title>
        <authorList>
            <person name="Wang X."/>
        </authorList>
    </citation>
    <scope>NUCLEOTIDE SEQUENCE [LARGE SCALE GENOMIC DNA]</scope>
    <source>
        <strain evidence="2 3">W13Z1</strain>
    </source>
</reference>
<dbReference type="PATRIC" id="fig|69279.3.peg.4177"/>
<evidence type="ECO:0000313" key="3">
    <source>
        <dbReference type="Proteomes" id="UP000019849"/>
    </source>
</evidence>
<proteinExistence type="predicted"/>
<dbReference type="AlphaFoldDB" id="A0A011U923"/>
<accession>A0A011U923</accession>
<gene>
    <name evidence="2" type="ORF">BG36_15550</name>
</gene>
<evidence type="ECO:0000313" key="2">
    <source>
        <dbReference type="EMBL" id="EXL02363.1"/>
    </source>
</evidence>
<feature type="compositionally biased region" description="Low complexity" evidence="1">
    <location>
        <begin position="22"/>
        <end position="35"/>
    </location>
</feature>
<evidence type="ECO:0000256" key="1">
    <source>
        <dbReference type="SAM" id="MobiDB-lite"/>
    </source>
</evidence>
<dbReference type="EMBL" id="JENY01000032">
    <property type="protein sequence ID" value="EXL02363.1"/>
    <property type="molecule type" value="Genomic_DNA"/>
</dbReference>
<organism evidence="2 3">
    <name type="scientific">Aquamicrobium defluvii</name>
    <dbReference type="NCBI Taxonomy" id="69279"/>
    <lineage>
        <taxon>Bacteria</taxon>
        <taxon>Pseudomonadati</taxon>
        <taxon>Pseudomonadota</taxon>
        <taxon>Alphaproteobacteria</taxon>
        <taxon>Hyphomicrobiales</taxon>
        <taxon>Phyllobacteriaceae</taxon>
        <taxon>Aquamicrobium</taxon>
    </lineage>
</organism>
<feature type="compositionally biased region" description="Basic residues" evidence="1">
    <location>
        <begin position="43"/>
        <end position="54"/>
    </location>
</feature>
<sequence>MRIKSPAFAKIGKPVPANSFMSGDAASATLPAASAGRHETGRSNRHIRDRHGRRDLKRMAAQFRQAAPAGTIGAVRS</sequence>